<keyword evidence="3" id="KW-1185">Reference proteome</keyword>
<dbReference type="Pfam" id="PF03358">
    <property type="entry name" value="FMN_red"/>
    <property type="match status" value="1"/>
</dbReference>
<dbReference type="PANTHER" id="PTHR30546">
    <property type="entry name" value="FLAVODOXIN-RELATED PROTEIN WRBA-RELATED"/>
    <property type="match status" value="1"/>
</dbReference>
<evidence type="ECO:0000259" key="1">
    <source>
        <dbReference type="PROSITE" id="PS50902"/>
    </source>
</evidence>
<dbReference type="Gene3D" id="3.40.50.360">
    <property type="match status" value="1"/>
</dbReference>
<gene>
    <name evidence="2" type="primary">wrbA</name>
    <name evidence="2" type="ORF">RDV89_02220</name>
</gene>
<dbReference type="Proteomes" id="UP001268542">
    <property type="component" value="Unassembled WGS sequence"/>
</dbReference>
<dbReference type="PROSITE" id="PS50902">
    <property type="entry name" value="FLAVODOXIN_LIKE"/>
    <property type="match status" value="1"/>
</dbReference>
<proteinExistence type="predicted"/>
<dbReference type="GO" id="GO:0003955">
    <property type="term" value="F:NAD(P)H dehydrogenase (quinone) activity"/>
    <property type="evidence" value="ECO:0007669"/>
    <property type="project" value="UniProtKB-EC"/>
</dbReference>
<dbReference type="PANTHER" id="PTHR30546:SF23">
    <property type="entry name" value="FLAVOPROTEIN-LIKE PROTEIN YCP4-RELATED"/>
    <property type="match status" value="1"/>
</dbReference>
<dbReference type="InterPro" id="IPR005025">
    <property type="entry name" value="FMN_Rdtase-like_dom"/>
</dbReference>
<reference evidence="2 3" key="1">
    <citation type="submission" date="2023-08" db="EMBL/GenBank/DDBJ databases">
        <title>Nocardioides seae sp. nov., a bacterium isolated from a soil.</title>
        <authorList>
            <person name="Wang X."/>
        </authorList>
    </citation>
    <scope>NUCLEOTIDE SEQUENCE [LARGE SCALE GENOMIC DNA]</scope>
    <source>
        <strain evidence="2 3">YZH12</strain>
    </source>
</reference>
<evidence type="ECO:0000313" key="3">
    <source>
        <dbReference type="Proteomes" id="UP001268542"/>
    </source>
</evidence>
<dbReference type="RefSeq" id="WP_315730922.1">
    <property type="nucleotide sequence ID" value="NZ_JAVYII010000001.1"/>
</dbReference>
<name>A0ABU3PRP6_9ACTN</name>
<dbReference type="NCBIfam" id="NF002999">
    <property type="entry name" value="PRK03767.1"/>
    <property type="match status" value="1"/>
</dbReference>
<accession>A0ABU3PRP6</accession>
<dbReference type="InterPro" id="IPR029039">
    <property type="entry name" value="Flavoprotein-like_sf"/>
</dbReference>
<evidence type="ECO:0000313" key="2">
    <source>
        <dbReference type="EMBL" id="MDT9591868.1"/>
    </source>
</evidence>
<sequence>MTKLAIIYYSSTGTVHEMARRIAATAEAHDDVEVRLRHVAETAPDEAVNSQDAWQKHRADVIDEPIASPDDLDWADVALFGSPTRYGHVTSQLQGYIDTLGPLWAQGKLADKVYAGFTASQTHHGGQESTLLSLYTSFYHFGGIVVAPGYTDPLKFNDGNPYGAAKVTGASTELDENDLAALDHLVNRALAISRRLEAGGNGASRDDA</sequence>
<feature type="domain" description="Flavodoxin-like" evidence="1">
    <location>
        <begin position="4"/>
        <end position="186"/>
    </location>
</feature>
<dbReference type="EC" id="1.6.5.2" evidence="2"/>
<protein>
    <submittedName>
        <fullName evidence="2">NAD(P)H:quinone oxidoreductase</fullName>
        <ecNumber evidence="2">1.6.5.2</ecNumber>
    </submittedName>
</protein>
<dbReference type="InterPro" id="IPR008254">
    <property type="entry name" value="Flavodoxin/NO_synth"/>
</dbReference>
<organism evidence="2 3">
    <name type="scientific">Nocardioides imazamoxiresistens</name>
    <dbReference type="NCBI Taxonomy" id="3231893"/>
    <lineage>
        <taxon>Bacteria</taxon>
        <taxon>Bacillati</taxon>
        <taxon>Actinomycetota</taxon>
        <taxon>Actinomycetes</taxon>
        <taxon>Propionibacteriales</taxon>
        <taxon>Nocardioidaceae</taxon>
        <taxon>Nocardioides</taxon>
    </lineage>
</organism>
<dbReference type="SUPFAM" id="SSF52218">
    <property type="entry name" value="Flavoproteins"/>
    <property type="match status" value="1"/>
</dbReference>
<keyword evidence="2" id="KW-0560">Oxidoreductase</keyword>
<comment type="caution">
    <text evidence="2">The sequence shown here is derived from an EMBL/GenBank/DDBJ whole genome shotgun (WGS) entry which is preliminary data.</text>
</comment>
<dbReference type="EMBL" id="JAVYII010000001">
    <property type="protein sequence ID" value="MDT9591868.1"/>
    <property type="molecule type" value="Genomic_DNA"/>
</dbReference>